<feature type="transmembrane region" description="Helical" evidence="12">
    <location>
        <begin position="589"/>
        <end position="611"/>
    </location>
</feature>
<keyword evidence="10 12" id="KW-0472">Membrane</keyword>
<feature type="transmembrane region" description="Helical" evidence="12">
    <location>
        <begin position="83"/>
        <end position="103"/>
    </location>
</feature>
<dbReference type="FunFam" id="1.20.1560.10:FF:000010">
    <property type="entry name" value="Multidrug resistance-associated ABC transporter"/>
    <property type="match status" value="1"/>
</dbReference>
<evidence type="ECO:0000256" key="5">
    <source>
        <dbReference type="ARBA" id="ARBA00022737"/>
    </source>
</evidence>
<evidence type="ECO:0000256" key="1">
    <source>
        <dbReference type="ARBA" id="ARBA00004128"/>
    </source>
</evidence>
<dbReference type="GO" id="GO:0016887">
    <property type="term" value="F:ATP hydrolysis activity"/>
    <property type="evidence" value="ECO:0007669"/>
    <property type="project" value="InterPro"/>
</dbReference>
<dbReference type="SUPFAM" id="SSF90123">
    <property type="entry name" value="ABC transporter transmembrane region"/>
    <property type="match status" value="2"/>
</dbReference>
<name>A0AA38LTB8_9TREE</name>
<comment type="caution">
    <text evidence="15">The sequence shown here is derived from an EMBL/GenBank/DDBJ whole genome shotgun (WGS) entry which is preliminary data.</text>
</comment>
<feature type="transmembrane region" description="Helical" evidence="12">
    <location>
        <begin position="451"/>
        <end position="469"/>
    </location>
</feature>
<feature type="transmembrane region" description="Helical" evidence="12">
    <location>
        <begin position="1241"/>
        <end position="1260"/>
    </location>
</feature>
<evidence type="ECO:0000256" key="6">
    <source>
        <dbReference type="ARBA" id="ARBA00022741"/>
    </source>
</evidence>
<evidence type="ECO:0000256" key="3">
    <source>
        <dbReference type="ARBA" id="ARBA00022448"/>
    </source>
</evidence>
<feature type="transmembrane region" description="Helical" evidence="12">
    <location>
        <begin position="981"/>
        <end position="1004"/>
    </location>
</feature>
<feature type="region of interest" description="Disordered" evidence="11">
    <location>
        <begin position="890"/>
        <end position="916"/>
    </location>
</feature>
<dbReference type="CDD" id="cd03244">
    <property type="entry name" value="ABCC_MRP_domain2"/>
    <property type="match status" value="1"/>
</dbReference>
<keyword evidence="7" id="KW-0067">ATP-binding</keyword>
<dbReference type="SMART" id="SM00382">
    <property type="entry name" value="AAA"/>
    <property type="match status" value="2"/>
</dbReference>
<feature type="region of interest" description="Disordered" evidence="11">
    <location>
        <begin position="942"/>
        <end position="962"/>
    </location>
</feature>
<dbReference type="FunFam" id="3.40.50.300:FF:000565">
    <property type="entry name" value="ABC bile acid transporter"/>
    <property type="match status" value="1"/>
</dbReference>
<dbReference type="GO" id="GO:0140359">
    <property type="term" value="F:ABC-type transporter activity"/>
    <property type="evidence" value="ECO:0007669"/>
    <property type="project" value="InterPro"/>
</dbReference>
<evidence type="ECO:0000256" key="8">
    <source>
        <dbReference type="ARBA" id="ARBA00022967"/>
    </source>
</evidence>
<feature type="domain" description="ABC transmembrane type-1" evidence="14">
    <location>
        <begin position="330"/>
        <end position="616"/>
    </location>
</feature>
<feature type="transmembrane region" description="Helical" evidence="12">
    <location>
        <begin position="369"/>
        <end position="393"/>
    </location>
</feature>
<feature type="domain" description="ABC transporter" evidence="13">
    <location>
        <begin position="660"/>
        <end position="883"/>
    </location>
</feature>
<dbReference type="InterPro" id="IPR036640">
    <property type="entry name" value="ABC1_TM_sf"/>
</dbReference>
<dbReference type="Pfam" id="PF00005">
    <property type="entry name" value="ABC_tran"/>
    <property type="match status" value="2"/>
</dbReference>
<dbReference type="CDD" id="cd18595">
    <property type="entry name" value="ABC_6TM_MRP1_2_3_6_D1_like"/>
    <property type="match status" value="1"/>
</dbReference>
<evidence type="ECO:0000259" key="14">
    <source>
        <dbReference type="PROSITE" id="PS50929"/>
    </source>
</evidence>
<dbReference type="GO" id="GO:0005524">
    <property type="term" value="F:ATP binding"/>
    <property type="evidence" value="ECO:0007669"/>
    <property type="project" value="UniProtKB-KW"/>
</dbReference>
<comment type="subcellular location">
    <subcellularLocation>
        <location evidence="1">Vacuole membrane</location>
        <topology evidence="1">Multi-pass membrane protein</topology>
    </subcellularLocation>
</comment>
<evidence type="ECO:0000256" key="11">
    <source>
        <dbReference type="SAM" id="MobiDB-lite"/>
    </source>
</evidence>
<feature type="compositionally biased region" description="Acidic residues" evidence="11">
    <location>
        <begin position="904"/>
        <end position="914"/>
    </location>
</feature>
<evidence type="ECO:0000313" key="16">
    <source>
        <dbReference type="Proteomes" id="UP001164286"/>
    </source>
</evidence>
<feature type="transmembrane region" description="Helical" evidence="12">
    <location>
        <begin position="559"/>
        <end position="577"/>
    </location>
</feature>
<feature type="domain" description="ABC transporter" evidence="13">
    <location>
        <begin position="1305"/>
        <end position="1541"/>
    </location>
</feature>
<dbReference type="Gene3D" id="1.20.1560.10">
    <property type="entry name" value="ABC transporter type 1, transmembrane domain"/>
    <property type="match status" value="2"/>
</dbReference>
<dbReference type="PROSITE" id="PS50929">
    <property type="entry name" value="ABC_TM1F"/>
    <property type="match status" value="2"/>
</dbReference>
<keyword evidence="16" id="KW-1185">Reference proteome</keyword>
<dbReference type="GeneID" id="77724869"/>
<feature type="compositionally biased region" description="Basic and acidic residues" evidence="11">
    <location>
        <begin position="943"/>
        <end position="962"/>
    </location>
</feature>
<dbReference type="PANTHER" id="PTHR24223:SF443">
    <property type="entry name" value="MULTIDRUG-RESISTANCE LIKE PROTEIN 1, ISOFORM I"/>
    <property type="match status" value="1"/>
</dbReference>
<dbReference type="FunFam" id="3.40.50.300:FF:000450">
    <property type="entry name" value="ABC transporter C family member 2"/>
    <property type="match status" value="1"/>
</dbReference>
<dbReference type="EMBL" id="JAKWFO010000007">
    <property type="protein sequence ID" value="KAI9634528.1"/>
    <property type="molecule type" value="Genomic_DNA"/>
</dbReference>
<feature type="transmembrane region" description="Helical" evidence="12">
    <location>
        <begin position="41"/>
        <end position="62"/>
    </location>
</feature>
<dbReference type="RefSeq" id="XP_052944305.1">
    <property type="nucleotide sequence ID" value="XM_053085668.1"/>
</dbReference>
<evidence type="ECO:0008006" key="17">
    <source>
        <dbReference type="Google" id="ProtNLM"/>
    </source>
</evidence>
<dbReference type="Pfam" id="PF24357">
    <property type="entry name" value="TMD0_ABC"/>
    <property type="match status" value="1"/>
</dbReference>
<dbReference type="Pfam" id="PF00664">
    <property type="entry name" value="ABC_membrane"/>
    <property type="match status" value="2"/>
</dbReference>
<evidence type="ECO:0000256" key="2">
    <source>
        <dbReference type="ARBA" id="ARBA00009726"/>
    </source>
</evidence>
<evidence type="ECO:0000259" key="13">
    <source>
        <dbReference type="PROSITE" id="PS50893"/>
    </source>
</evidence>
<dbReference type="Gene3D" id="3.40.50.300">
    <property type="entry name" value="P-loop containing nucleotide triphosphate hydrolases"/>
    <property type="match status" value="2"/>
</dbReference>
<dbReference type="InterPro" id="IPR027417">
    <property type="entry name" value="P-loop_NTPase"/>
</dbReference>
<feature type="transmembrane region" description="Helical" evidence="12">
    <location>
        <begin position="320"/>
        <end position="339"/>
    </location>
</feature>
<sequence>MSTQAAFRASAHIPLIAECPWPIRIIAKHRDLDFTTCFEHLVLLPAPLLVVLIAGIAQTISISRRRKRGLSWIDRGTAGEKVGWAKMAVLGMSTLLSGAALGLSLGTLRKSPSSSLHYALLFLVLLVFTHLTWLNHHTSRRSANLILLFWPLYILISAVRVRTMILTGQLSLDITNSATGRVTLARESLWFASAGFGLIEFVLELYSPEKRWKSGGIKLPDDDEDEARDTVDGYRSMGKNEYGDVESPVVSANIYERLTFSWLTPLLSLGTRKFLGEEDMWSLPSEDSAEALSNRLSSAWDRQVQMVKDGKKKKANLKFAIARAYGGPYLVAGILKAGYDSLSFLQPQILRLLLRYVNSYGTDHPLPPVAGFSIAILMFVVANIATAMLHQYFDRCFTTAMRIKSGLITLIYRKSIRLSNGEKTGRTSGDIVNLQSVDAVRIADLSQYGHIAWSGPFQIILAFISLFNLVGWQALMGIGVMALSLPINTMIGKINKRYQRKLMKIKDLRSRLMTEILNNIKSIKLYGWEQAFADKVLDARNEQEIPLLRTINILQSVSNFFWQSTPFFVAFATFATFAATSDRALTSEIIFPAISLFQLLSFPMAVFANIINSIIEASVSVGRLEDFLAADELDPKARNLILPSQDPNGEPQVGDEVVTIKGGEFRWLASSTEAILQDIDLKVRKGDLLAIIGRVGDGKSSLLGALLGEMTRSEGNVTLRGNVAYFPQNPWILSATVKDNIIFGHRFDPVFYDKVLDACALRQDLAVLPSGDMTEVGEKGVSLSGGQKARIGLARACYARADIYLLDDPLSAVDAHVGRHIFDRVIGPNGLLKQKARILCTNAVNFLPQTDDIVMLRRGIILQRGTYDVAMRDTSSELYKLIAGLGKQSARSEETSGAATPVDVESDKEEDGVVDTDSMEKRQVIRRLSSGMRRASTVSIRQSKRDALKDLRESAKPKEHSEKGSVKIDVYRNYINAASKLGVSLFLIFMIAGQGLSITVNFVLRAWARLNTGQSETVQVGKYLTIYALIGTSSSVFAVSSVVILKLYCGLRSSRFLHDKAFRALMKSPLSFFELTPTGRVLNLFSRDVFVVDEVMVMALAGFVRTAASVVATVVVIAVGAPTVLLVFIPLGYLYRQVQKFYLATSRELKRLDAVSRSPVFSFFGETLAGAGVIRGFNQQRRFIANNEARLDRNQACYMPAMTINRWLAVRLELLGSCLMFSTALVSVYALKVSNNIDSGLVGILMTYTISVTGSLNWLVRSASEVEQNIVSVERILNYSELPGEAAAEVPENKPPQSWPQNGTIEFEHFAMRYRADLDLVLKDICLKIDGGQRVGVCGRTGAGKSSLTLAVFRILEASAGKISIDGIDISTIGLHDLRSIVSIIPQDPQLFEGTIRSNIDPTNAASDAEIWQALTQSYLKDHIMSNMGGSLDAEVSEGGSNLSAGQRQLVCFARALLRKTKILVLDEATSSIDLETDEAVQQILRGPDFKGVTTLTIAHRINTIMDSDRVLVMSDGKVSEFDTPEKLLGDTSSVFHSLVAEAGLLKESS</sequence>
<feature type="transmembrane region" description="Helical" evidence="12">
    <location>
        <begin position="475"/>
        <end position="494"/>
    </location>
</feature>
<feature type="domain" description="ABC transmembrane type-1" evidence="14">
    <location>
        <begin position="985"/>
        <end position="1268"/>
    </location>
</feature>
<keyword evidence="4 12" id="KW-0812">Transmembrane</keyword>
<feature type="transmembrane region" description="Helical" evidence="12">
    <location>
        <begin position="1208"/>
        <end position="1229"/>
    </location>
</feature>
<dbReference type="InterPro" id="IPR056227">
    <property type="entry name" value="TMD0_ABC"/>
</dbReference>
<gene>
    <name evidence="15" type="ORF">MKK02DRAFT_16687</name>
</gene>
<feature type="transmembrane region" description="Helical" evidence="12">
    <location>
        <begin position="115"/>
        <end position="133"/>
    </location>
</feature>
<dbReference type="PROSITE" id="PS00211">
    <property type="entry name" value="ABC_TRANSPORTER_1"/>
    <property type="match status" value="1"/>
</dbReference>
<dbReference type="InterPro" id="IPR050173">
    <property type="entry name" value="ABC_transporter_C-like"/>
</dbReference>
<evidence type="ECO:0000256" key="12">
    <source>
        <dbReference type="SAM" id="Phobius"/>
    </source>
</evidence>
<feature type="transmembrane region" description="Helical" evidence="12">
    <location>
        <begin position="1114"/>
        <end position="1135"/>
    </location>
</feature>
<feature type="transmembrane region" description="Helical" evidence="12">
    <location>
        <begin position="188"/>
        <end position="206"/>
    </location>
</feature>
<dbReference type="PROSITE" id="PS50893">
    <property type="entry name" value="ABC_TRANSPORTER_2"/>
    <property type="match status" value="2"/>
</dbReference>
<dbReference type="InterPro" id="IPR003439">
    <property type="entry name" value="ABC_transporter-like_ATP-bd"/>
</dbReference>
<accession>A0AA38LTB8</accession>
<proteinExistence type="inferred from homology"/>
<dbReference type="InterPro" id="IPR017871">
    <property type="entry name" value="ABC_transporter-like_CS"/>
</dbReference>
<keyword evidence="8" id="KW-1278">Translocase</keyword>
<evidence type="ECO:0000256" key="4">
    <source>
        <dbReference type="ARBA" id="ARBA00022692"/>
    </source>
</evidence>
<evidence type="ECO:0000256" key="10">
    <source>
        <dbReference type="ARBA" id="ARBA00023136"/>
    </source>
</evidence>
<keyword evidence="5" id="KW-0677">Repeat</keyword>
<evidence type="ECO:0000256" key="9">
    <source>
        <dbReference type="ARBA" id="ARBA00022989"/>
    </source>
</evidence>
<protein>
    <recommendedName>
        <fullName evidence="17">Metal resistance protein ycf1</fullName>
    </recommendedName>
</protein>
<dbReference type="InterPro" id="IPR003593">
    <property type="entry name" value="AAA+_ATPase"/>
</dbReference>
<dbReference type="GO" id="GO:0000329">
    <property type="term" value="C:fungal-type vacuole membrane"/>
    <property type="evidence" value="ECO:0007669"/>
    <property type="project" value="UniProtKB-ARBA"/>
</dbReference>
<dbReference type="Proteomes" id="UP001164286">
    <property type="component" value="Unassembled WGS sequence"/>
</dbReference>
<dbReference type="FunFam" id="1.20.1560.10:FF:000078">
    <property type="entry name" value="Unplaced genomic scaffold supercont1.1, whole genome shotgun sequence"/>
    <property type="match status" value="1"/>
</dbReference>
<keyword evidence="3" id="KW-0813">Transport</keyword>
<organism evidence="15 16">
    <name type="scientific">Dioszegia hungarica</name>
    <dbReference type="NCBI Taxonomy" id="4972"/>
    <lineage>
        <taxon>Eukaryota</taxon>
        <taxon>Fungi</taxon>
        <taxon>Dikarya</taxon>
        <taxon>Basidiomycota</taxon>
        <taxon>Agaricomycotina</taxon>
        <taxon>Tremellomycetes</taxon>
        <taxon>Tremellales</taxon>
        <taxon>Bulleribasidiaceae</taxon>
        <taxon>Dioszegia</taxon>
    </lineage>
</organism>
<evidence type="ECO:0000256" key="7">
    <source>
        <dbReference type="ARBA" id="ARBA00022840"/>
    </source>
</evidence>
<feature type="transmembrane region" description="Helical" evidence="12">
    <location>
        <begin position="145"/>
        <end position="168"/>
    </location>
</feature>
<evidence type="ECO:0000313" key="15">
    <source>
        <dbReference type="EMBL" id="KAI9634528.1"/>
    </source>
</evidence>
<feature type="transmembrane region" description="Helical" evidence="12">
    <location>
        <begin position="1024"/>
        <end position="1048"/>
    </location>
</feature>
<dbReference type="InterPro" id="IPR011527">
    <property type="entry name" value="ABC1_TM_dom"/>
</dbReference>
<keyword evidence="6" id="KW-0547">Nucleotide-binding</keyword>
<dbReference type="CDD" id="cd03250">
    <property type="entry name" value="ABCC_MRP_domain1"/>
    <property type="match status" value="1"/>
</dbReference>
<dbReference type="SUPFAM" id="SSF52540">
    <property type="entry name" value="P-loop containing nucleoside triphosphate hydrolases"/>
    <property type="match status" value="2"/>
</dbReference>
<dbReference type="CDD" id="cd18603">
    <property type="entry name" value="ABC_6TM_MRP1_2_3_6_D2_like"/>
    <property type="match status" value="1"/>
</dbReference>
<dbReference type="PANTHER" id="PTHR24223">
    <property type="entry name" value="ATP-BINDING CASSETTE SUB-FAMILY C"/>
    <property type="match status" value="1"/>
</dbReference>
<reference evidence="15" key="1">
    <citation type="journal article" date="2022" name="G3 (Bethesda)">
        <title>High quality genome of the basidiomycete yeast Dioszegia hungarica PDD-24b-2 isolated from cloud water.</title>
        <authorList>
            <person name="Jarrige D."/>
            <person name="Haridas S."/>
            <person name="Bleykasten-Grosshans C."/>
            <person name="Joly M."/>
            <person name="Nadalig T."/>
            <person name="Sancelme M."/>
            <person name="Vuilleumier S."/>
            <person name="Grigoriev I.V."/>
            <person name="Amato P."/>
            <person name="Bringel F."/>
        </authorList>
    </citation>
    <scope>NUCLEOTIDE SEQUENCE</scope>
    <source>
        <strain evidence="15">PDD-24b-2</strain>
    </source>
</reference>
<comment type="similarity">
    <text evidence="2">Belongs to the ABC transporter superfamily. ABCC family. Conjugate transporter (TC 3.A.1.208) subfamily.</text>
</comment>
<keyword evidence="9 12" id="KW-1133">Transmembrane helix</keyword>